<gene>
    <name evidence="1" type="ORF">AX774_g4749</name>
</gene>
<dbReference type="Proteomes" id="UP000188320">
    <property type="component" value="Unassembled WGS sequence"/>
</dbReference>
<accession>A0A1R1PLG8</accession>
<keyword evidence="2" id="KW-1185">Reference proteome</keyword>
<sequence>MSQVSSFVLPNYFLFLYPVPRFLSCCLGSDPCLRYGSLKASTTRCINTLSYGQRKYPQQNLSAPFTQFHLASAPMCCAHYHQTTKQNKKMIPNTLILINFKLGFHANILNYHLYL</sequence>
<proteinExistence type="predicted"/>
<name>A0A1R1PLG8_ZANCU</name>
<evidence type="ECO:0000313" key="1">
    <source>
        <dbReference type="EMBL" id="OMH81787.1"/>
    </source>
</evidence>
<dbReference type="AlphaFoldDB" id="A0A1R1PLG8"/>
<organism evidence="1 2">
    <name type="scientific">Zancudomyces culisetae</name>
    <name type="common">Gut fungus</name>
    <name type="synonym">Smittium culisetae</name>
    <dbReference type="NCBI Taxonomy" id="1213189"/>
    <lineage>
        <taxon>Eukaryota</taxon>
        <taxon>Fungi</taxon>
        <taxon>Fungi incertae sedis</taxon>
        <taxon>Zoopagomycota</taxon>
        <taxon>Kickxellomycotina</taxon>
        <taxon>Harpellomycetes</taxon>
        <taxon>Harpellales</taxon>
        <taxon>Legeriomycetaceae</taxon>
        <taxon>Zancudomyces</taxon>
    </lineage>
</organism>
<evidence type="ECO:0000313" key="2">
    <source>
        <dbReference type="Proteomes" id="UP000188320"/>
    </source>
</evidence>
<reference evidence="2" key="1">
    <citation type="submission" date="2017-01" db="EMBL/GenBank/DDBJ databases">
        <authorList>
            <person name="Wang Y."/>
            <person name="White M."/>
            <person name="Kvist S."/>
            <person name="Moncalvo J.-M."/>
        </authorList>
    </citation>
    <scope>NUCLEOTIDE SEQUENCE [LARGE SCALE GENOMIC DNA]</scope>
    <source>
        <strain evidence="2">COL-18-3</strain>
    </source>
</reference>
<comment type="caution">
    <text evidence="1">The sequence shown here is derived from an EMBL/GenBank/DDBJ whole genome shotgun (WGS) entry which is preliminary data.</text>
</comment>
<protein>
    <submittedName>
        <fullName evidence="1">Uncharacterized protein</fullName>
    </submittedName>
</protein>
<dbReference type="EMBL" id="LSSK01000823">
    <property type="protein sequence ID" value="OMH81787.1"/>
    <property type="molecule type" value="Genomic_DNA"/>
</dbReference>